<protein>
    <submittedName>
        <fullName evidence="2">Uncharacterized protein</fullName>
    </submittedName>
</protein>
<proteinExistence type="predicted"/>
<keyword evidence="3" id="KW-1185">Reference proteome</keyword>
<organism evidence="2 3">
    <name type="scientific">Dactylosporangium darangshiense</name>
    <dbReference type="NCBI Taxonomy" id="579108"/>
    <lineage>
        <taxon>Bacteria</taxon>
        <taxon>Bacillati</taxon>
        <taxon>Actinomycetota</taxon>
        <taxon>Actinomycetes</taxon>
        <taxon>Micromonosporales</taxon>
        <taxon>Micromonosporaceae</taxon>
        <taxon>Dactylosporangium</taxon>
    </lineage>
</organism>
<name>A0ABP8DMX8_9ACTN</name>
<gene>
    <name evidence="2" type="ORF">GCM10022255_085470</name>
</gene>
<evidence type="ECO:0000256" key="1">
    <source>
        <dbReference type="SAM" id="MobiDB-lite"/>
    </source>
</evidence>
<dbReference type="EMBL" id="BAABAT010000037">
    <property type="protein sequence ID" value="GAA4259721.1"/>
    <property type="molecule type" value="Genomic_DNA"/>
</dbReference>
<accession>A0ABP8DMX8</accession>
<evidence type="ECO:0000313" key="2">
    <source>
        <dbReference type="EMBL" id="GAA4259721.1"/>
    </source>
</evidence>
<sequence length="87" mass="9188">MRRRSVRAGGGQVGDRGPAVVADDSVAPVGDAGALAQALRRRGLLAGMLKFEEVGHYLSDVAQRQALDAELALYRAVLNRDGMATPE</sequence>
<evidence type="ECO:0000313" key="3">
    <source>
        <dbReference type="Proteomes" id="UP001500620"/>
    </source>
</evidence>
<feature type="region of interest" description="Disordered" evidence="1">
    <location>
        <begin position="1"/>
        <end position="22"/>
    </location>
</feature>
<reference evidence="3" key="1">
    <citation type="journal article" date="2019" name="Int. J. Syst. Evol. Microbiol.">
        <title>The Global Catalogue of Microorganisms (GCM) 10K type strain sequencing project: providing services to taxonomists for standard genome sequencing and annotation.</title>
        <authorList>
            <consortium name="The Broad Institute Genomics Platform"/>
            <consortium name="The Broad Institute Genome Sequencing Center for Infectious Disease"/>
            <person name="Wu L."/>
            <person name="Ma J."/>
        </authorList>
    </citation>
    <scope>NUCLEOTIDE SEQUENCE [LARGE SCALE GENOMIC DNA]</scope>
    <source>
        <strain evidence="3">JCM 17441</strain>
    </source>
</reference>
<comment type="caution">
    <text evidence="2">The sequence shown here is derived from an EMBL/GenBank/DDBJ whole genome shotgun (WGS) entry which is preliminary data.</text>
</comment>
<dbReference type="Proteomes" id="UP001500620">
    <property type="component" value="Unassembled WGS sequence"/>
</dbReference>